<feature type="region of interest" description="Disordered" evidence="3">
    <location>
        <begin position="807"/>
        <end position="827"/>
    </location>
</feature>
<dbReference type="CDD" id="cd02661">
    <property type="entry name" value="Peptidase_C19E"/>
    <property type="match status" value="1"/>
</dbReference>
<dbReference type="AlphaFoldDB" id="A0AAV1Y8Y1"/>
<keyword evidence="2" id="KW-0645">Protease</keyword>
<gene>
    <name evidence="5" type="ORF">LLUT_LOCUS31488</name>
</gene>
<comment type="caution">
    <text evidence="5">The sequence shown here is derived from an EMBL/GenBank/DDBJ whole genome shotgun (WGS) entry which is preliminary data.</text>
</comment>
<dbReference type="PROSITE" id="PS50235">
    <property type="entry name" value="USP_3"/>
    <property type="match status" value="1"/>
</dbReference>
<protein>
    <recommendedName>
        <fullName evidence="2">Ubiquitin carboxyl-terminal hydrolase</fullName>
        <ecNumber evidence="2">3.4.19.12</ecNumber>
    </recommendedName>
</protein>
<name>A0AAV1Y8Y1_LUPLU</name>
<dbReference type="InterPro" id="IPR038765">
    <property type="entry name" value="Papain-like_cys_pep_sf"/>
</dbReference>
<dbReference type="FunFam" id="3.90.70.10:FF:000078">
    <property type="entry name" value="Ubiquitin carboxyl-terminal hydrolase 23"/>
    <property type="match status" value="1"/>
</dbReference>
<dbReference type="InterPro" id="IPR028889">
    <property type="entry name" value="USP"/>
</dbReference>
<evidence type="ECO:0000256" key="1">
    <source>
        <dbReference type="ARBA" id="ARBA00009085"/>
    </source>
</evidence>
<dbReference type="Gene3D" id="3.90.70.10">
    <property type="entry name" value="Cysteine proteinases"/>
    <property type="match status" value="1"/>
</dbReference>
<dbReference type="GO" id="GO:0005829">
    <property type="term" value="C:cytosol"/>
    <property type="evidence" value="ECO:0007669"/>
    <property type="project" value="TreeGrafter"/>
</dbReference>
<feature type="compositionally biased region" description="Polar residues" evidence="3">
    <location>
        <begin position="818"/>
        <end position="827"/>
    </location>
</feature>
<keyword evidence="2" id="KW-0833">Ubl conjugation pathway</keyword>
<comment type="catalytic activity">
    <reaction evidence="2">
        <text>Thiol-dependent hydrolysis of ester, thioester, amide, peptide and isopeptide bonds formed by the C-terminal Gly of ubiquitin (a 76-residue protein attached to proteins as an intracellular targeting signal).</text>
        <dbReference type="EC" id="3.4.19.12"/>
    </reaction>
</comment>
<evidence type="ECO:0000313" key="5">
    <source>
        <dbReference type="EMBL" id="CAL0330428.1"/>
    </source>
</evidence>
<dbReference type="SUPFAM" id="SSF54001">
    <property type="entry name" value="Cysteine proteinases"/>
    <property type="match status" value="1"/>
</dbReference>
<keyword evidence="2" id="KW-0378">Hydrolase</keyword>
<evidence type="ECO:0000259" key="4">
    <source>
        <dbReference type="PROSITE" id="PS50235"/>
    </source>
</evidence>
<organism evidence="5 6">
    <name type="scientific">Lupinus luteus</name>
    <name type="common">European yellow lupine</name>
    <dbReference type="NCBI Taxonomy" id="3873"/>
    <lineage>
        <taxon>Eukaryota</taxon>
        <taxon>Viridiplantae</taxon>
        <taxon>Streptophyta</taxon>
        <taxon>Embryophyta</taxon>
        <taxon>Tracheophyta</taxon>
        <taxon>Spermatophyta</taxon>
        <taxon>Magnoliopsida</taxon>
        <taxon>eudicotyledons</taxon>
        <taxon>Gunneridae</taxon>
        <taxon>Pentapetalae</taxon>
        <taxon>rosids</taxon>
        <taxon>fabids</taxon>
        <taxon>Fabales</taxon>
        <taxon>Fabaceae</taxon>
        <taxon>Papilionoideae</taxon>
        <taxon>50 kb inversion clade</taxon>
        <taxon>genistoids sensu lato</taxon>
        <taxon>core genistoids</taxon>
        <taxon>Genisteae</taxon>
        <taxon>Lupinus</taxon>
    </lineage>
</organism>
<sequence>MAENVMIQTETLNSSNHSSISVSLNQRIDFLSAKIPSKQFSNDFYLETLNPTTNSVHSVPASSGKKHNASEVSEYGLDPELSFGITVPKIGAGLRNLGNTCFLNSVIQCLTYTEPLAAYLQSGKHKSSCHIAGFCALCAIQNHVSRALQSTGRILSPQHLVGNLRCISRNFRNARQEDAHEYMVNLLESMHKCCLPSGVPSESSGAYEKSLVHKIFGGRLRSQVKCKQCNYSSNKFDPFLDLSLEIFKADSLQKALANFTAAELLDGGERQYQCQKCKQKVRALKQLTIHKAPYVLMIHLKRFFAHDPGLKIKKKVHFGCTLDLKPYVSGSYDGDVKYSLYGVLVHSGSSTHSGHYYCYVRTSNNMWYTLDDNRVSHVSEREVLNQQAYMLFYVRDRKGTVPRKPIDIAKQENMKLNVNANRDSSTSNQVLKEVTNGPRENKSCESCLITEPKNMSHAGSSRVPFMKNAIVQQKNNLILPESLVQSEKLVSGLSSQLQPQKGSQEGSPLSTVPANNPQTSTDKQITDGASQPQKVGASATGSACDEAGSKVCDSAVGCQTLVLHKSNLSEKHLKKSRKKFMKYNVSSIYFRSTYLFLAYLGSRKKNHKRSKHQWLGVKNPNKEKLDKHALSSDGPCTSGKAAIFPSASCFDSRTTKAGDRPDAKLKLNDKSLIENTAEEGFRKRIDMNCTVLATAMQVENISGRGSGVNQFETRQSDSLKDGKRDQMHNNLTSMITRGLEETVVASWDDIELPQRHFLESSNDKIASIGYVGDEWDEDYDKGKRKKLRGDKESFGGPNRFQEIATEKCRSKRAKLDRSNSGNTPFRI</sequence>
<dbReference type="PROSITE" id="PS00972">
    <property type="entry name" value="USP_1"/>
    <property type="match status" value="1"/>
</dbReference>
<dbReference type="PROSITE" id="PS00973">
    <property type="entry name" value="USP_2"/>
    <property type="match status" value="1"/>
</dbReference>
<dbReference type="PANTHER" id="PTHR24006:SF663">
    <property type="entry name" value="UBIQUITIN CARBOXYL-TERMINAL HYDROLASE 23"/>
    <property type="match status" value="1"/>
</dbReference>
<comment type="similarity">
    <text evidence="1 2">Belongs to the peptidase C19 family.</text>
</comment>
<dbReference type="InterPro" id="IPR050164">
    <property type="entry name" value="Peptidase_C19"/>
</dbReference>
<dbReference type="EC" id="3.4.19.12" evidence="2"/>
<feature type="compositionally biased region" description="Polar residues" evidence="3">
    <location>
        <begin position="494"/>
        <end position="533"/>
    </location>
</feature>
<keyword evidence="6" id="KW-1185">Reference proteome</keyword>
<evidence type="ECO:0000313" key="6">
    <source>
        <dbReference type="Proteomes" id="UP001497480"/>
    </source>
</evidence>
<accession>A0AAV1Y8Y1</accession>
<dbReference type="InterPro" id="IPR001394">
    <property type="entry name" value="Peptidase_C19_UCH"/>
</dbReference>
<dbReference type="Pfam" id="PF00443">
    <property type="entry name" value="UCH"/>
    <property type="match status" value="1"/>
</dbReference>
<dbReference type="GO" id="GO:0004843">
    <property type="term" value="F:cysteine-type deubiquitinase activity"/>
    <property type="evidence" value="ECO:0007669"/>
    <property type="project" value="UniProtKB-UniRule"/>
</dbReference>
<evidence type="ECO:0000256" key="2">
    <source>
        <dbReference type="RuleBase" id="RU366025"/>
    </source>
</evidence>
<feature type="domain" description="USP" evidence="4">
    <location>
        <begin position="92"/>
        <end position="396"/>
    </location>
</feature>
<dbReference type="PANTHER" id="PTHR24006">
    <property type="entry name" value="UBIQUITIN CARBOXYL-TERMINAL HYDROLASE"/>
    <property type="match status" value="1"/>
</dbReference>
<dbReference type="GO" id="GO:0016579">
    <property type="term" value="P:protein deubiquitination"/>
    <property type="evidence" value="ECO:0007669"/>
    <property type="project" value="InterPro"/>
</dbReference>
<dbReference type="GO" id="GO:0006508">
    <property type="term" value="P:proteolysis"/>
    <property type="evidence" value="ECO:0007669"/>
    <property type="project" value="UniProtKB-KW"/>
</dbReference>
<dbReference type="Proteomes" id="UP001497480">
    <property type="component" value="Unassembled WGS sequence"/>
</dbReference>
<reference evidence="5 6" key="1">
    <citation type="submission" date="2024-03" db="EMBL/GenBank/DDBJ databases">
        <authorList>
            <person name="Martinez-Hernandez J."/>
        </authorList>
    </citation>
    <scope>NUCLEOTIDE SEQUENCE [LARGE SCALE GENOMIC DNA]</scope>
</reference>
<dbReference type="GO" id="GO:0005634">
    <property type="term" value="C:nucleus"/>
    <property type="evidence" value="ECO:0007669"/>
    <property type="project" value="TreeGrafter"/>
</dbReference>
<proteinExistence type="inferred from homology"/>
<feature type="compositionally biased region" description="Basic and acidic residues" evidence="3">
    <location>
        <begin position="807"/>
        <end position="817"/>
    </location>
</feature>
<evidence type="ECO:0000256" key="3">
    <source>
        <dbReference type="SAM" id="MobiDB-lite"/>
    </source>
</evidence>
<keyword evidence="2" id="KW-0788">Thiol protease</keyword>
<comment type="function">
    <text evidence="2">Recognizes and hydrolyzes the peptide bond at the C-terminal Gly of ubiquitin. Involved in the processing of poly-ubiquitin precursors as well as that of ubiquitinated proteins.</text>
</comment>
<dbReference type="EMBL" id="CAXHTB010000022">
    <property type="protein sequence ID" value="CAL0330428.1"/>
    <property type="molecule type" value="Genomic_DNA"/>
</dbReference>
<feature type="region of interest" description="Disordered" evidence="3">
    <location>
        <begin position="494"/>
        <end position="540"/>
    </location>
</feature>
<dbReference type="InterPro" id="IPR018200">
    <property type="entry name" value="USP_CS"/>
</dbReference>